<keyword evidence="9" id="KW-0472">Membrane</keyword>
<evidence type="ECO:0000259" key="14">
    <source>
        <dbReference type="Pfam" id="PF08441"/>
    </source>
</evidence>
<proteinExistence type="inferred from homology"/>
<dbReference type="GO" id="GO:0033627">
    <property type="term" value="P:cell adhesion mediated by integrin"/>
    <property type="evidence" value="ECO:0007669"/>
    <property type="project" value="TreeGrafter"/>
</dbReference>
<keyword evidence="8 13" id="KW-0401">Integrin</keyword>
<accession>A0A8C9WTV3</accession>
<name>A0A8C9WTV3_SCLFO</name>
<organism evidence="16 17">
    <name type="scientific">Scleropages formosus</name>
    <name type="common">Asian bonytongue</name>
    <name type="synonym">Osteoglossum formosum</name>
    <dbReference type="NCBI Taxonomy" id="113540"/>
    <lineage>
        <taxon>Eukaryota</taxon>
        <taxon>Metazoa</taxon>
        <taxon>Chordata</taxon>
        <taxon>Craniata</taxon>
        <taxon>Vertebrata</taxon>
        <taxon>Euteleostomi</taxon>
        <taxon>Actinopterygii</taxon>
        <taxon>Neopterygii</taxon>
        <taxon>Teleostei</taxon>
        <taxon>Osteoglossocephala</taxon>
        <taxon>Osteoglossomorpha</taxon>
        <taxon>Osteoglossiformes</taxon>
        <taxon>Osteoglossidae</taxon>
        <taxon>Scleropages</taxon>
    </lineage>
</organism>
<protein>
    <submittedName>
        <fullName evidence="16">Integrin subunit alpha 4</fullName>
    </submittedName>
</protein>
<evidence type="ECO:0000313" key="16">
    <source>
        <dbReference type="Ensembl" id="ENSSFOP00015078647.1"/>
    </source>
</evidence>
<dbReference type="PRINTS" id="PR01185">
    <property type="entry name" value="INTEGRINA"/>
</dbReference>
<evidence type="ECO:0000256" key="8">
    <source>
        <dbReference type="ARBA" id="ARBA00023037"/>
    </source>
</evidence>
<evidence type="ECO:0000259" key="15">
    <source>
        <dbReference type="Pfam" id="PF20805"/>
    </source>
</evidence>
<dbReference type="GO" id="GO:0007160">
    <property type="term" value="P:cell-matrix adhesion"/>
    <property type="evidence" value="ECO:0007669"/>
    <property type="project" value="TreeGrafter"/>
</dbReference>
<keyword evidence="4" id="KW-0732">Signal</keyword>
<reference evidence="16 17" key="1">
    <citation type="submission" date="2019-04" db="EMBL/GenBank/DDBJ databases">
        <authorList>
            <consortium name="Wellcome Sanger Institute Data Sharing"/>
        </authorList>
    </citation>
    <scope>NUCLEOTIDE SEQUENCE [LARGE SCALE GENOMIC DNA]</scope>
</reference>
<dbReference type="GeneTree" id="ENSGT00940000158443"/>
<feature type="repeat" description="FG-GAP" evidence="12">
    <location>
        <begin position="316"/>
        <end position="373"/>
    </location>
</feature>
<evidence type="ECO:0000256" key="5">
    <source>
        <dbReference type="ARBA" id="ARBA00022737"/>
    </source>
</evidence>
<dbReference type="Pfam" id="PF01839">
    <property type="entry name" value="FG-GAP"/>
    <property type="match status" value="2"/>
</dbReference>
<evidence type="ECO:0000256" key="13">
    <source>
        <dbReference type="RuleBase" id="RU003762"/>
    </source>
</evidence>
<dbReference type="InterPro" id="IPR013649">
    <property type="entry name" value="Integrin_alpha_Ig-like_1"/>
</dbReference>
<dbReference type="InterPro" id="IPR013519">
    <property type="entry name" value="Int_alpha_beta-p"/>
</dbReference>
<dbReference type="GO" id="GO:0098609">
    <property type="term" value="P:cell-cell adhesion"/>
    <property type="evidence" value="ECO:0007669"/>
    <property type="project" value="TreeGrafter"/>
</dbReference>
<evidence type="ECO:0000313" key="17">
    <source>
        <dbReference type="Proteomes" id="UP000694397"/>
    </source>
</evidence>
<keyword evidence="7" id="KW-1133">Transmembrane helix</keyword>
<evidence type="ECO:0000256" key="9">
    <source>
        <dbReference type="ARBA" id="ARBA00023136"/>
    </source>
</evidence>
<dbReference type="GO" id="GO:0008305">
    <property type="term" value="C:integrin complex"/>
    <property type="evidence" value="ECO:0007669"/>
    <property type="project" value="InterPro"/>
</dbReference>
<reference evidence="16" key="2">
    <citation type="submission" date="2025-08" db="UniProtKB">
        <authorList>
            <consortium name="Ensembl"/>
        </authorList>
    </citation>
    <scope>IDENTIFICATION</scope>
</reference>
<dbReference type="SMART" id="SM00191">
    <property type="entry name" value="Int_alpha"/>
    <property type="match status" value="3"/>
</dbReference>
<dbReference type="Ensembl" id="ENSSFOT00015057246.1">
    <property type="protein sequence ID" value="ENSSFOP00015078647.1"/>
    <property type="gene ID" value="ENSSFOG00015002830.2"/>
</dbReference>
<evidence type="ECO:0000256" key="3">
    <source>
        <dbReference type="ARBA" id="ARBA00022692"/>
    </source>
</evidence>
<dbReference type="InterPro" id="IPR013517">
    <property type="entry name" value="FG-GAP"/>
</dbReference>
<reference evidence="16" key="3">
    <citation type="submission" date="2025-09" db="UniProtKB">
        <authorList>
            <consortium name="Ensembl"/>
        </authorList>
    </citation>
    <scope>IDENTIFICATION</scope>
</reference>
<dbReference type="InterPro" id="IPR000413">
    <property type="entry name" value="Integrin_alpha"/>
</dbReference>
<keyword evidence="3" id="KW-0812">Transmembrane</keyword>
<keyword evidence="5" id="KW-0677">Repeat</keyword>
<gene>
    <name evidence="16" type="primary">ITGA4</name>
    <name evidence="16" type="synonym">itga4</name>
</gene>
<keyword evidence="11" id="KW-0325">Glycoprotein</keyword>
<dbReference type="SUPFAM" id="SSF69318">
    <property type="entry name" value="Integrin alpha N-terminal domain"/>
    <property type="match status" value="1"/>
</dbReference>
<evidence type="ECO:0000256" key="4">
    <source>
        <dbReference type="ARBA" id="ARBA00022729"/>
    </source>
</evidence>
<dbReference type="Gene3D" id="2.60.40.1460">
    <property type="entry name" value="Integrin domains. Chain A, domain 2"/>
    <property type="match status" value="1"/>
</dbReference>
<keyword evidence="10 13" id="KW-0675">Receptor</keyword>
<dbReference type="PROSITE" id="PS51470">
    <property type="entry name" value="FG_GAP"/>
    <property type="match status" value="2"/>
</dbReference>
<feature type="repeat" description="FG-GAP" evidence="12">
    <location>
        <begin position="254"/>
        <end position="313"/>
    </location>
</feature>
<sequence>LQIKIFLFINCVPSIHVYTLDTRHYLTYSGPNASLFGYSVLLHKNGQESCTGFGGSADTVYGMITLFLVNIADVTYCGKTCYPESDNQWLGVSLSRQKRDGQVLACGHRWKNVHYSRQDQQNKLPNGICYKLEADLIKSRPLIPCYKDHQRKFGEDYGSCQAGISNFMTEDLIIMGAPGTSYWTGSVLVYNASSNESSAYLDDSGSVLYGSYLGYSVGAGHFSKPEATEVVGGAPQHGQTGKVYIFKVETKELQIIFEVMGKKLGSYFGASVCVADLNSDGLSDLLVGAPMFSTVREEGRVHVYMNQGAADMKELEFQLVGSDSYAARFGETLTNLGDIDNDGFPDVAVGAPQEDDLRGAVYIYNGRKSGISRTYSQRISGSVLGVDLRMFGQSVSGGIDIDSNGYSGNALSYHSEMVIVEASVLLPPSVNRSQPRCNENGQPSVCLVVSVCFWVGGKSIPGHIGMLYNLTADVRRREGFPSRFYFTGNGSSNIVMGKISALHNQVKCIDHQAFMKRDVRDIFTPIHFELTYELGKHNVIKTSVKSLPSLKPILQQTGDHSNLVTNKTQFSRYCAWVNCSTNLQVSAQLVLPQSHKNVPYFALGTGKTIMLNVSLANVGDDAFLPVLQLRFPSNLYFIKVLEAEEKYVSCETAEDDKTVVGLDCSVGNLYMNSLAKVCST</sequence>
<evidence type="ECO:0000256" key="12">
    <source>
        <dbReference type="PROSITE-ProRule" id="PRU00803"/>
    </source>
</evidence>
<dbReference type="PANTHER" id="PTHR23220:SF78">
    <property type="entry name" value="INTEGRIN ALPHA-4"/>
    <property type="match status" value="1"/>
</dbReference>
<evidence type="ECO:0000256" key="1">
    <source>
        <dbReference type="ARBA" id="ARBA00004479"/>
    </source>
</evidence>
<comment type="similarity">
    <text evidence="2 13">Belongs to the integrin alpha chain family.</text>
</comment>
<dbReference type="SUPFAM" id="SSF69179">
    <property type="entry name" value="Integrin domains"/>
    <property type="match status" value="2"/>
</dbReference>
<dbReference type="InterPro" id="IPR028994">
    <property type="entry name" value="Integrin_alpha_N"/>
</dbReference>
<keyword evidence="17" id="KW-1185">Reference proteome</keyword>
<evidence type="ECO:0000256" key="2">
    <source>
        <dbReference type="ARBA" id="ARBA00008054"/>
    </source>
</evidence>
<comment type="subcellular location">
    <subcellularLocation>
        <location evidence="1 13">Membrane</location>
        <topology evidence="1 13">Single-pass type I membrane protein</topology>
    </subcellularLocation>
</comment>
<feature type="domain" description="Integrin alpha second immunoglobulin-like" evidence="15">
    <location>
        <begin position="578"/>
        <end position="672"/>
    </location>
</feature>
<feature type="domain" description="Integrin alpha first immunoglubulin-like" evidence="14">
    <location>
        <begin position="418"/>
        <end position="571"/>
    </location>
</feature>
<dbReference type="AlphaFoldDB" id="A0A8C9WTV3"/>
<evidence type="ECO:0000256" key="10">
    <source>
        <dbReference type="ARBA" id="ARBA00023170"/>
    </source>
</evidence>
<evidence type="ECO:0000256" key="11">
    <source>
        <dbReference type="ARBA" id="ARBA00023180"/>
    </source>
</evidence>
<dbReference type="InterPro" id="IPR032695">
    <property type="entry name" value="Integrin_dom_sf"/>
</dbReference>
<dbReference type="GO" id="GO:0009897">
    <property type="term" value="C:external side of plasma membrane"/>
    <property type="evidence" value="ECO:0007669"/>
    <property type="project" value="TreeGrafter"/>
</dbReference>
<evidence type="ECO:0000256" key="6">
    <source>
        <dbReference type="ARBA" id="ARBA00022889"/>
    </source>
</evidence>
<dbReference type="Pfam" id="PF08441">
    <property type="entry name" value="Integrin_A_Ig_1"/>
    <property type="match status" value="1"/>
</dbReference>
<dbReference type="GO" id="GO:0007229">
    <property type="term" value="P:integrin-mediated signaling pathway"/>
    <property type="evidence" value="ECO:0007669"/>
    <property type="project" value="UniProtKB-KW"/>
</dbReference>
<dbReference type="Pfam" id="PF20805">
    <property type="entry name" value="Integrin_A_Ig_2"/>
    <property type="match status" value="1"/>
</dbReference>
<keyword evidence="6 13" id="KW-0130">Cell adhesion</keyword>
<dbReference type="InterPro" id="IPR048285">
    <property type="entry name" value="Integrin_alpha_Ig-like_2"/>
</dbReference>
<dbReference type="Gene3D" id="2.60.40.1510">
    <property type="entry name" value="ntegrin, alpha v. Chain A, domain 3"/>
    <property type="match status" value="1"/>
</dbReference>
<dbReference type="PANTHER" id="PTHR23220">
    <property type="entry name" value="INTEGRIN ALPHA"/>
    <property type="match status" value="1"/>
</dbReference>
<dbReference type="Gene3D" id="2.130.10.130">
    <property type="entry name" value="Integrin alpha, N-terminal"/>
    <property type="match status" value="1"/>
</dbReference>
<evidence type="ECO:0000256" key="7">
    <source>
        <dbReference type="ARBA" id="ARBA00022989"/>
    </source>
</evidence>
<dbReference type="GO" id="GO:0005178">
    <property type="term" value="F:integrin binding"/>
    <property type="evidence" value="ECO:0007669"/>
    <property type="project" value="TreeGrafter"/>
</dbReference>
<dbReference type="Proteomes" id="UP000694397">
    <property type="component" value="Chromosome 21"/>
</dbReference>